<organism evidence="1 2">
    <name type="scientific">Tetragonisca angustula</name>
    <dbReference type="NCBI Taxonomy" id="166442"/>
    <lineage>
        <taxon>Eukaryota</taxon>
        <taxon>Metazoa</taxon>
        <taxon>Ecdysozoa</taxon>
        <taxon>Arthropoda</taxon>
        <taxon>Hexapoda</taxon>
        <taxon>Insecta</taxon>
        <taxon>Pterygota</taxon>
        <taxon>Neoptera</taxon>
        <taxon>Endopterygota</taxon>
        <taxon>Hymenoptera</taxon>
        <taxon>Apocrita</taxon>
        <taxon>Aculeata</taxon>
        <taxon>Apoidea</taxon>
        <taxon>Anthophila</taxon>
        <taxon>Apidae</taxon>
        <taxon>Tetragonisca</taxon>
    </lineage>
</organism>
<gene>
    <name evidence="1" type="ORF">QLX08_003655</name>
</gene>
<comment type="caution">
    <text evidence="1">The sequence shown here is derived from an EMBL/GenBank/DDBJ whole genome shotgun (WGS) entry which is preliminary data.</text>
</comment>
<reference evidence="1 2" key="1">
    <citation type="submission" date="2024-05" db="EMBL/GenBank/DDBJ databases">
        <title>The nuclear and mitochondrial genome assemblies of Tetragonisca angustula (Apidae: Meliponini), a tiny yet remarkable pollinator in the Neotropics.</title>
        <authorList>
            <person name="Ferrari R."/>
            <person name="Ricardo P.C."/>
            <person name="Dias F.C."/>
            <person name="Araujo N.S."/>
            <person name="Soares D.O."/>
            <person name="Zhou Q.-S."/>
            <person name="Zhu C.-D."/>
            <person name="Coutinho L."/>
            <person name="Airas M.C."/>
            <person name="Batista T.M."/>
        </authorList>
    </citation>
    <scope>NUCLEOTIDE SEQUENCE [LARGE SCALE GENOMIC DNA]</scope>
    <source>
        <strain evidence="1">ASF017062</strain>
        <tissue evidence="1">Abdomen</tissue>
    </source>
</reference>
<dbReference type="Proteomes" id="UP001432146">
    <property type="component" value="Unassembled WGS sequence"/>
</dbReference>
<sequence>MKDDENMTSSMSRSKIEANYLREVAGAEAKDENLAYDLLDGPPESYGSLNMILANLPDDKFNLAEIIRVLLAEYDCRCSRQEVHTGKHKEALYATRRLNQQHPNKEMDREKLKQIVCYKCNKVGYFASANATLHIIQRPIKEMDI</sequence>
<keyword evidence="2" id="KW-1185">Reference proteome</keyword>
<proteinExistence type="predicted"/>
<name>A0AAW1A5T4_9HYME</name>
<dbReference type="AlphaFoldDB" id="A0AAW1A5T4"/>
<evidence type="ECO:0000313" key="1">
    <source>
        <dbReference type="EMBL" id="KAK9305304.1"/>
    </source>
</evidence>
<protein>
    <submittedName>
        <fullName evidence="1">Uncharacterized protein</fullName>
    </submittedName>
</protein>
<evidence type="ECO:0000313" key="2">
    <source>
        <dbReference type="Proteomes" id="UP001432146"/>
    </source>
</evidence>
<dbReference type="EMBL" id="JAWNGG020000053">
    <property type="protein sequence ID" value="KAK9305304.1"/>
    <property type="molecule type" value="Genomic_DNA"/>
</dbReference>
<accession>A0AAW1A5T4</accession>